<dbReference type="KEGG" id="dpd:Deipe_3580"/>
<evidence type="ECO:0000313" key="15">
    <source>
        <dbReference type="Proteomes" id="UP000010467"/>
    </source>
</evidence>
<dbReference type="GO" id="GO:0034599">
    <property type="term" value="P:cellular response to oxidative stress"/>
    <property type="evidence" value="ECO:0007669"/>
    <property type="project" value="TreeGrafter"/>
</dbReference>
<gene>
    <name evidence="14" type="ordered locus">Deipe_3580</name>
</gene>
<evidence type="ECO:0000256" key="6">
    <source>
        <dbReference type="ARBA" id="ARBA00023002"/>
    </source>
</evidence>
<dbReference type="Proteomes" id="UP000010467">
    <property type="component" value="Chromosome"/>
</dbReference>
<name>L0A7H3_DEIPD</name>
<dbReference type="eggNOG" id="COG1225">
    <property type="taxonomic scope" value="Bacteria"/>
</dbReference>
<dbReference type="InterPro" id="IPR036249">
    <property type="entry name" value="Thioredoxin-like_sf"/>
</dbReference>
<keyword evidence="6" id="KW-0560">Oxidoreductase</keyword>
<evidence type="ECO:0000256" key="7">
    <source>
        <dbReference type="ARBA" id="ARBA00023157"/>
    </source>
</evidence>
<dbReference type="GO" id="GO:0005737">
    <property type="term" value="C:cytoplasm"/>
    <property type="evidence" value="ECO:0007669"/>
    <property type="project" value="TreeGrafter"/>
</dbReference>
<organism evidence="14 15">
    <name type="scientific">Deinococcus peraridilitoris (strain DSM 19664 / LMG 22246 / CIP 109416 / KR-200)</name>
    <dbReference type="NCBI Taxonomy" id="937777"/>
    <lineage>
        <taxon>Bacteria</taxon>
        <taxon>Thermotogati</taxon>
        <taxon>Deinococcota</taxon>
        <taxon>Deinococci</taxon>
        <taxon>Deinococcales</taxon>
        <taxon>Deinococcaceae</taxon>
        <taxon>Deinococcus</taxon>
    </lineage>
</organism>
<comment type="function">
    <text evidence="1">Thiol-specific peroxidase that catalyzes the reduction of hydrogen peroxide and organic hydroperoxides to water and alcohols, respectively. Plays a role in cell protection against oxidative stress by detoxifying peroxides and as sensor of hydrogen peroxide-mediated signaling events.</text>
</comment>
<dbReference type="EMBL" id="CP003382">
    <property type="protein sequence ID" value="AFZ69010.1"/>
    <property type="molecule type" value="Genomic_DNA"/>
</dbReference>
<dbReference type="PANTHER" id="PTHR42801:SF4">
    <property type="entry name" value="AHPC_TSA FAMILY PROTEIN"/>
    <property type="match status" value="1"/>
</dbReference>
<dbReference type="GO" id="GO:0008379">
    <property type="term" value="F:thioredoxin peroxidase activity"/>
    <property type="evidence" value="ECO:0007669"/>
    <property type="project" value="TreeGrafter"/>
</dbReference>
<dbReference type="InterPro" id="IPR013766">
    <property type="entry name" value="Thioredoxin_domain"/>
</dbReference>
<comment type="similarity">
    <text evidence="10">Belongs to the peroxiredoxin family. BCP/PrxQ subfamily.</text>
</comment>
<keyword evidence="7" id="KW-1015">Disulfide bond</keyword>
<evidence type="ECO:0000259" key="13">
    <source>
        <dbReference type="PROSITE" id="PS51352"/>
    </source>
</evidence>
<reference evidence="15" key="1">
    <citation type="submission" date="2012-03" db="EMBL/GenBank/DDBJ databases">
        <title>Complete sequence of chromosome of Deinococcus peraridilitoris DSM 19664.</title>
        <authorList>
            <person name="Lucas S."/>
            <person name="Copeland A."/>
            <person name="Lapidus A."/>
            <person name="Glavina del Rio T."/>
            <person name="Dalin E."/>
            <person name="Tice H."/>
            <person name="Bruce D."/>
            <person name="Goodwin L."/>
            <person name="Pitluck S."/>
            <person name="Peters L."/>
            <person name="Mikhailova N."/>
            <person name="Lu M."/>
            <person name="Kyrpides N."/>
            <person name="Mavromatis K."/>
            <person name="Ivanova N."/>
            <person name="Brettin T."/>
            <person name="Detter J.C."/>
            <person name="Han C."/>
            <person name="Larimer F."/>
            <person name="Land M."/>
            <person name="Hauser L."/>
            <person name="Markowitz V."/>
            <person name="Cheng J.-F."/>
            <person name="Hugenholtz P."/>
            <person name="Woyke T."/>
            <person name="Wu D."/>
            <person name="Pukall R."/>
            <person name="Steenblock K."/>
            <person name="Brambilla E."/>
            <person name="Klenk H.-P."/>
            <person name="Eisen J.A."/>
        </authorList>
    </citation>
    <scope>NUCLEOTIDE SEQUENCE [LARGE SCALE GENOMIC DNA]</scope>
    <source>
        <strain evidence="15">DSM 19664 / LMG 22246 / CIP 109416 / KR-200</strain>
    </source>
</reference>
<keyword evidence="4" id="KW-0575">Peroxidase</keyword>
<keyword evidence="8" id="KW-0676">Redox-active center</keyword>
<dbReference type="Pfam" id="PF00578">
    <property type="entry name" value="AhpC-TSA"/>
    <property type="match status" value="1"/>
</dbReference>
<sequence>MGLRVGETAPAFSARSDDGRAVELSALRGRWVVLFFYPKAGSMGCALEAGRFESSLPEFERLNATVIGVSTDTEASQAKFRQKCSLSFPLLPDGDRQIAAAYGVMGGLMKVFGRSSRQTFLIDPAGNIVHHWSRVNPLRHATDVLAELERIQQRHNAG</sequence>
<dbReference type="EC" id="1.11.1.24" evidence="3"/>
<dbReference type="PROSITE" id="PS51352">
    <property type="entry name" value="THIOREDOXIN_2"/>
    <property type="match status" value="1"/>
</dbReference>
<keyword evidence="15" id="KW-1185">Reference proteome</keyword>
<dbReference type="FunFam" id="3.40.30.10:FF:000007">
    <property type="entry name" value="Thioredoxin-dependent thiol peroxidase"/>
    <property type="match status" value="1"/>
</dbReference>
<comment type="catalytic activity">
    <reaction evidence="11">
        <text>a hydroperoxide + [thioredoxin]-dithiol = an alcohol + [thioredoxin]-disulfide + H2O</text>
        <dbReference type="Rhea" id="RHEA:62620"/>
        <dbReference type="Rhea" id="RHEA-COMP:10698"/>
        <dbReference type="Rhea" id="RHEA-COMP:10700"/>
        <dbReference type="ChEBI" id="CHEBI:15377"/>
        <dbReference type="ChEBI" id="CHEBI:29950"/>
        <dbReference type="ChEBI" id="CHEBI:30879"/>
        <dbReference type="ChEBI" id="CHEBI:35924"/>
        <dbReference type="ChEBI" id="CHEBI:50058"/>
        <dbReference type="EC" id="1.11.1.24"/>
    </reaction>
</comment>
<evidence type="ECO:0000256" key="2">
    <source>
        <dbReference type="ARBA" id="ARBA00011245"/>
    </source>
</evidence>
<evidence type="ECO:0000256" key="1">
    <source>
        <dbReference type="ARBA" id="ARBA00003330"/>
    </source>
</evidence>
<evidence type="ECO:0000256" key="8">
    <source>
        <dbReference type="ARBA" id="ARBA00023284"/>
    </source>
</evidence>
<dbReference type="PATRIC" id="fig|937777.3.peg.3591"/>
<dbReference type="AlphaFoldDB" id="L0A7H3"/>
<dbReference type="CDD" id="cd03017">
    <property type="entry name" value="PRX_BCP"/>
    <property type="match status" value="1"/>
</dbReference>
<evidence type="ECO:0000256" key="5">
    <source>
        <dbReference type="ARBA" id="ARBA00022862"/>
    </source>
</evidence>
<protein>
    <recommendedName>
        <fullName evidence="3">thioredoxin-dependent peroxiredoxin</fullName>
        <ecNumber evidence="3">1.11.1.24</ecNumber>
    </recommendedName>
    <alternativeName>
        <fullName evidence="9">Thioredoxin peroxidase</fullName>
    </alternativeName>
</protein>
<dbReference type="STRING" id="937777.Deipe_3580"/>
<accession>L0A7H3</accession>
<dbReference type="RefSeq" id="WP_015237306.1">
    <property type="nucleotide sequence ID" value="NC_019793.1"/>
</dbReference>
<dbReference type="InterPro" id="IPR050924">
    <property type="entry name" value="Peroxiredoxin_BCP/PrxQ"/>
</dbReference>
<evidence type="ECO:0000256" key="3">
    <source>
        <dbReference type="ARBA" id="ARBA00013017"/>
    </source>
</evidence>
<evidence type="ECO:0000313" key="14">
    <source>
        <dbReference type="EMBL" id="AFZ69010.1"/>
    </source>
</evidence>
<dbReference type="HOGENOM" id="CLU_042529_14_1_0"/>
<feature type="domain" description="Thioredoxin" evidence="13">
    <location>
        <begin position="3"/>
        <end position="153"/>
    </location>
</feature>
<dbReference type="GO" id="GO:0045454">
    <property type="term" value="P:cell redox homeostasis"/>
    <property type="evidence" value="ECO:0007669"/>
    <property type="project" value="TreeGrafter"/>
</dbReference>
<dbReference type="OrthoDB" id="69195at2"/>
<keyword evidence="5" id="KW-0049">Antioxidant</keyword>
<dbReference type="PANTHER" id="PTHR42801">
    <property type="entry name" value="THIOREDOXIN-DEPENDENT PEROXIDE REDUCTASE"/>
    <property type="match status" value="1"/>
</dbReference>
<evidence type="ECO:0000256" key="4">
    <source>
        <dbReference type="ARBA" id="ARBA00022559"/>
    </source>
</evidence>
<dbReference type="PIRSF" id="PIRSF000239">
    <property type="entry name" value="AHPC"/>
    <property type="match status" value="1"/>
</dbReference>
<dbReference type="SUPFAM" id="SSF52833">
    <property type="entry name" value="Thioredoxin-like"/>
    <property type="match status" value="1"/>
</dbReference>
<evidence type="ECO:0000256" key="9">
    <source>
        <dbReference type="ARBA" id="ARBA00032824"/>
    </source>
</evidence>
<dbReference type="InterPro" id="IPR000866">
    <property type="entry name" value="AhpC/TSA"/>
</dbReference>
<evidence type="ECO:0000256" key="10">
    <source>
        <dbReference type="ARBA" id="ARBA00038489"/>
    </source>
</evidence>
<comment type="subunit">
    <text evidence="2">Monomer.</text>
</comment>
<feature type="active site" description="Cysteine sulfenic acid (-SOH) intermediate; for peroxidase activity" evidence="12">
    <location>
        <position position="45"/>
    </location>
</feature>
<dbReference type="InterPro" id="IPR024706">
    <property type="entry name" value="Peroxiredoxin_AhpC-typ"/>
</dbReference>
<evidence type="ECO:0000256" key="12">
    <source>
        <dbReference type="PIRSR" id="PIRSR000239-1"/>
    </source>
</evidence>
<dbReference type="Gene3D" id="3.40.30.10">
    <property type="entry name" value="Glutaredoxin"/>
    <property type="match status" value="1"/>
</dbReference>
<proteinExistence type="inferred from homology"/>
<evidence type="ECO:0000256" key="11">
    <source>
        <dbReference type="ARBA" id="ARBA00049091"/>
    </source>
</evidence>